<evidence type="ECO:0000256" key="6">
    <source>
        <dbReference type="ARBA" id="ARBA00023136"/>
    </source>
</evidence>
<dbReference type="OrthoDB" id="9788328at2"/>
<dbReference type="PANTHER" id="PTHR36964">
    <property type="entry name" value="PROTEIN-METHIONINE-SULFOXIDE REDUCTASE HEME-BINDING SUBUNIT MSRQ"/>
    <property type="match status" value="1"/>
</dbReference>
<feature type="transmembrane region" description="Helical" evidence="7">
    <location>
        <begin position="106"/>
        <end position="126"/>
    </location>
</feature>
<feature type="transmembrane region" description="Helical" evidence="7">
    <location>
        <begin position="43"/>
        <end position="61"/>
    </location>
</feature>
<proteinExistence type="predicted"/>
<dbReference type="AlphaFoldDB" id="A9D2J2"/>
<evidence type="ECO:0000256" key="3">
    <source>
        <dbReference type="ARBA" id="ARBA00022692"/>
    </source>
</evidence>
<comment type="subcellular location">
    <subcellularLocation>
        <location evidence="1">Membrane</location>
        <topology evidence="1">Multi-pass membrane protein</topology>
    </subcellularLocation>
</comment>
<dbReference type="Pfam" id="PF01794">
    <property type="entry name" value="Ferric_reduct"/>
    <property type="match status" value="1"/>
</dbReference>
<evidence type="ECO:0000256" key="5">
    <source>
        <dbReference type="ARBA" id="ARBA00023004"/>
    </source>
</evidence>
<dbReference type="HOGENOM" id="CLU_080662_2_1_5"/>
<accession>A9D2J2</accession>
<dbReference type="GO" id="GO:0016679">
    <property type="term" value="F:oxidoreductase activity, acting on diphenols and related substances as donors"/>
    <property type="evidence" value="ECO:0007669"/>
    <property type="project" value="TreeGrafter"/>
</dbReference>
<evidence type="ECO:0000256" key="4">
    <source>
        <dbReference type="ARBA" id="ARBA00022989"/>
    </source>
</evidence>
<feature type="domain" description="Ferric oxidoreductase" evidence="8">
    <location>
        <begin position="41"/>
        <end position="154"/>
    </location>
</feature>
<keyword evidence="3 7" id="KW-0812">Transmembrane</keyword>
<evidence type="ECO:0000259" key="8">
    <source>
        <dbReference type="Pfam" id="PF01794"/>
    </source>
</evidence>
<evidence type="ECO:0000313" key="10">
    <source>
        <dbReference type="Proteomes" id="UP000004291"/>
    </source>
</evidence>
<keyword evidence="6 7" id="KW-0472">Membrane</keyword>
<sequence length="197" mass="22460">MGRVLSSKYLFWAVLALPAIPMLLAVISDPGKAEGLLHPTGEFAARFMIIAMMITPLRMIFPKAGWLNWLMRRRRPLGVAAFLYAVLHTVFYIMESGALQPMLDEFWQLGIWTGWLAFAIFIPLGLTSNNASQRWLLVGWKTLQRFVYPAAVLTLLHWIFVHNNLGPALVHFIPLAALEAWRIWKTLSNHPEQRIAV</sequence>
<feature type="transmembrane region" description="Helical" evidence="7">
    <location>
        <begin position="77"/>
        <end position="94"/>
    </location>
</feature>
<dbReference type="RefSeq" id="WP_007198663.1">
    <property type="nucleotide sequence ID" value="NZ_CM002917.1"/>
</dbReference>
<name>A9D2J2_HOEPD</name>
<dbReference type="eggNOG" id="COG2717">
    <property type="taxonomic scope" value="Bacteria"/>
</dbReference>
<keyword evidence="5" id="KW-0408">Iron</keyword>
<dbReference type="GO" id="GO:0020037">
    <property type="term" value="F:heme binding"/>
    <property type="evidence" value="ECO:0007669"/>
    <property type="project" value="TreeGrafter"/>
</dbReference>
<feature type="transmembrane region" description="Helical" evidence="7">
    <location>
        <begin position="146"/>
        <end position="162"/>
    </location>
</feature>
<feature type="transmembrane region" description="Helical" evidence="7">
    <location>
        <begin position="9"/>
        <end position="28"/>
    </location>
</feature>
<protein>
    <submittedName>
        <fullName evidence="9">Putative membrane protein</fullName>
    </submittedName>
</protein>
<keyword evidence="2" id="KW-0813">Transport</keyword>
<reference evidence="9 10" key="2">
    <citation type="submission" date="2012-06" db="EMBL/GenBank/DDBJ databases">
        <authorList>
            <person name="Fiebig A."/>
        </authorList>
    </citation>
    <scope>NUCLEOTIDE SEQUENCE [LARGE SCALE GENOMIC DNA]</scope>
    <source>
        <strain evidence="9 10">DFL-43</strain>
    </source>
</reference>
<organism evidence="9 10">
    <name type="scientific">Hoeflea phototrophica (strain DSM 17068 / NCIMB 14078 / DFL-43)</name>
    <dbReference type="NCBI Taxonomy" id="411684"/>
    <lineage>
        <taxon>Bacteria</taxon>
        <taxon>Pseudomonadati</taxon>
        <taxon>Pseudomonadota</taxon>
        <taxon>Alphaproteobacteria</taxon>
        <taxon>Hyphomicrobiales</taxon>
        <taxon>Rhizobiaceae</taxon>
        <taxon>Hoeflea</taxon>
    </lineage>
</organism>
<dbReference type="GO" id="GO:0005886">
    <property type="term" value="C:plasma membrane"/>
    <property type="evidence" value="ECO:0007669"/>
    <property type="project" value="TreeGrafter"/>
</dbReference>
<dbReference type="STRING" id="411684.HPDFL43_14507"/>
<dbReference type="InterPro" id="IPR022837">
    <property type="entry name" value="MsrQ-like"/>
</dbReference>
<evidence type="ECO:0000313" key="9">
    <source>
        <dbReference type="EMBL" id="EDQ34217.1"/>
    </source>
</evidence>
<dbReference type="Proteomes" id="UP000004291">
    <property type="component" value="Chromosome"/>
</dbReference>
<keyword evidence="4 7" id="KW-1133">Transmembrane helix</keyword>
<dbReference type="InterPro" id="IPR013130">
    <property type="entry name" value="Fe3_Rdtase_TM_dom"/>
</dbReference>
<comment type="caution">
    <text evidence="9">The sequence shown here is derived from an EMBL/GenBank/DDBJ whole genome shotgun (WGS) entry which is preliminary data.</text>
</comment>
<evidence type="ECO:0000256" key="7">
    <source>
        <dbReference type="SAM" id="Phobius"/>
    </source>
</evidence>
<evidence type="ECO:0000256" key="2">
    <source>
        <dbReference type="ARBA" id="ARBA00022448"/>
    </source>
</evidence>
<evidence type="ECO:0000256" key="1">
    <source>
        <dbReference type="ARBA" id="ARBA00004141"/>
    </source>
</evidence>
<reference evidence="9 10" key="1">
    <citation type="submission" date="2007-10" db="EMBL/GenBank/DDBJ databases">
        <authorList>
            <person name="Wagner-Dobler I."/>
            <person name="Ferriera S."/>
            <person name="Johnson J."/>
            <person name="Kravitz S."/>
            <person name="Beeson K."/>
            <person name="Sutton G."/>
            <person name="Rogers Y.-H."/>
            <person name="Friedman R."/>
            <person name="Frazier M."/>
            <person name="Venter J.C."/>
        </authorList>
    </citation>
    <scope>NUCLEOTIDE SEQUENCE [LARGE SCALE GENOMIC DNA]</scope>
    <source>
        <strain evidence="9 10">DFL-43</strain>
    </source>
</reference>
<dbReference type="PANTHER" id="PTHR36964:SF1">
    <property type="entry name" value="PROTEIN-METHIONINE-SULFOXIDE REDUCTASE HEME-BINDING SUBUNIT MSRQ"/>
    <property type="match status" value="1"/>
</dbReference>
<gene>
    <name evidence="9" type="ORF">HPDFL43_14507</name>
</gene>
<dbReference type="EMBL" id="ABIA03000004">
    <property type="protein sequence ID" value="EDQ34217.1"/>
    <property type="molecule type" value="Genomic_DNA"/>
</dbReference>
<dbReference type="GO" id="GO:0010181">
    <property type="term" value="F:FMN binding"/>
    <property type="evidence" value="ECO:0007669"/>
    <property type="project" value="TreeGrafter"/>
</dbReference>
<keyword evidence="10" id="KW-1185">Reference proteome</keyword>